<dbReference type="EMBL" id="JALNTZ010000004">
    <property type="protein sequence ID" value="KAJ3653471.1"/>
    <property type="molecule type" value="Genomic_DNA"/>
</dbReference>
<dbReference type="Proteomes" id="UP001168821">
    <property type="component" value="Unassembled WGS sequence"/>
</dbReference>
<feature type="chain" id="PRO_5041309129" description="DUF3421 domain-containing protein" evidence="1">
    <location>
        <begin position="21"/>
        <end position="186"/>
    </location>
</feature>
<sequence length="186" mass="20532">MTAPSLSVFVACLFIAGVSPSDLYYWKEYTGAIPPDALPGGSDPDGRHAYIAEAYIHDRGLYTAQIYPGVKEVATVAYGVVKTSVNIKILCTEHPEFFYWIKTTSSTYEQDIVGWVPVTLGYDRVDGGQVNNVGRVFYQGYVIVGDVTPFTSAKGNVRLFVTFGNREISLHNYELLVTNSTNVTHM</sequence>
<feature type="signal peptide" evidence="1">
    <location>
        <begin position="1"/>
        <end position="20"/>
    </location>
</feature>
<accession>A0AA38IFZ0</accession>
<dbReference type="AlphaFoldDB" id="A0AA38IFZ0"/>
<dbReference type="PANTHER" id="PTHR31649:SF10">
    <property type="entry name" value="IP19903P-RELATED"/>
    <property type="match status" value="1"/>
</dbReference>
<organism evidence="2 3">
    <name type="scientific">Zophobas morio</name>
    <dbReference type="NCBI Taxonomy" id="2755281"/>
    <lineage>
        <taxon>Eukaryota</taxon>
        <taxon>Metazoa</taxon>
        <taxon>Ecdysozoa</taxon>
        <taxon>Arthropoda</taxon>
        <taxon>Hexapoda</taxon>
        <taxon>Insecta</taxon>
        <taxon>Pterygota</taxon>
        <taxon>Neoptera</taxon>
        <taxon>Endopterygota</taxon>
        <taxon>Coleoptera</taxon>
        <taxon>Polyphaga</taxon>
        <taxon>Cucujiformia</taxon>
        <taxon>Tenebrionidae</taxon>
        <taxon>Zophobas</taxon>
    </lineage>
</organism>
<evidence type="ECO:0000313" key="2">
    <source>
        <dbReference type="EMBL" id="KAJ3653471.1"/>
    </source>
</evidence>
<comment type="caution">
    <text evidence="2">The sequence shown here is derived from an EMBL/GenBank/DDBJ whole genome shotgun (WGS) entry which is preliminary data.</text>
</comment>
<gene>
    <name evidence="2" type="ORF">Zmor_012720</name>
</gene>
<dbReference type="SMART" id="SM00696">
    <property type="entry name" value="DM9"/>
    <property type="match status" value="1"/>
</dbReference>
<dbReference type="PANTHER" id="PTHR31649">
    <property type="entry name" value="AGAP009604-PA"/>
    <property type="match status" value="1"/>
</dbReference>
<dbReference type="InterPro" id="IPR006616">
    <property type="entry name" value="DM9_repeat"/>
</dbReference>
<keyword evidence="1" id="KW-0732">Signal</keyword>
<name>A0AA38IFZ0_9CUCU</name>
<proteinExistence type="predicted"/>
<evidence type="ECO:0000256" key="1">
    <source>
        <dbReference type="SAM" id="SignalP"/>
    </source>
</evidence>
<protein>
    <recommendedName>
        <fullName evidence="4">DUF3421 domain-containing protein</fullName>
    </recommendedName>
</protein>
<evidence type="ECO:0000313" key="3">
    <source>
        <dbReference type="Proteomes" id="UP001168821"/>
    </source>
</evidence>
<keyword evidence="3" id="KW-1185">Reference proteome</keyword>
<reference evidence="2" key="1">
    <citation type="journal article" date="2023" name="G3 (Bethesda)">
        <title>Whole genome assemblies of Zophobas morio and Tenebrio molitor.</title>
        <authorList>
            <person name="Kaur S."/>
            <person name="Stinson S.A."/>
            <person name="diCenzo G.C."/>
        </authorList>
    </citation>
    <scope>NUCLEOTIDE SEQUENCE</scope>
    <source>
        <strain evidence="2">QUZm001</strain>
    </source>
</reference>
<evidence type="ECO:0008006" key="4">
    <source>
        <dbReference type="Google" id="ProtNLM"/>
    </source>
</evidence>